<sequence length="187" mass="21031">MGSSMMPGYIDEEMTMADVELTMTTQVPVSTQEAWAWSTSLQSVRAEMRPLLKLVFPKGMTDIGANTMLGKSLGRCQFLLFGLFPVDMSKLTFTEIVPGHRFVEQSQLLSMHAWRHERVITPAADGRGALITDHVKFSPRFATPVVRAMVKLLFAHRHKMLARALGAQSQEIAQNRDGRARRDRSAW</sequence>
<dbReference type="EMBL" id="VPFD01000001">
    <property type="protein sequence ID" value="TXG02347.1"/>
    <property type="molecule type" value="Genomic_DNA"/>
</dbReference>
<evidence type="ECO:0008006" key="3">
    <source>
        <dbReference type="Google" id="ProtNLM"/>
    </source>
</evidence>
<accession>A0A5C7G8M7</accession>
<gene>
    <name evidence="1" type="ORF">FVD38_01025</name>
</gene>
<dbReference type="Gene3D" id="3.30.530.20">
    <property type="match status" value="1"/>
</dbReference>
<name>A0A5C7G8M7_9BURK</name>
<evidence type="ECO:0000313" key="2">
    <source>
        <dbReference type="Proteomes" id="UP000321413"/>
    </source>
</evidence>
<dbReference type="Proteomes" id="UP000321413">
    <property type="component" value="Unassembled WGS sequence"/>
</dbReference>
<keyword evidence="2" id="KW-1185">Reference proteome</keyword>
<comment type="caution">
    <text evidence="1">The sequence shown here is derived from an EMBL/GenBank/DDBJ whole genome shotgun (WGS) entry which is preliminary data.</text>
</comment>
<dbReference type="AlphaFoldDB" id="A0A5C7G8M7"/>
<proteinExistence type="predicted"/>
<protein>
    <recommendedName>
        <fullName evidence="3">SRPBCC family protein</fullName>
    </recommendedName>
</protein>
<reference evidence="1 2" key="1">
    <citation type="submission" date="2019-08" db="EMBL/GenBank/DDBJ databases">
        <title>Massilia golmudensis sp. nov., isolated from sand in the Qinghai-Tibetan Plateau.</title>
        <authorList>
            <person name="Zhang B."/>
        </authorList>
    </citation>
    <scope>NUCLEOTIDE SEQUENCE [LARGE SCALE GENOMIC DNA]</scope>
    <source>
        <strain evidence="1 2">GEM5</strain>
    </source>
</reference>
<dbReference type="RefSeq" id="WP_147933126.1">
    <property type="nucleotide sequence ID" value="NZ_VPFD01000001.1"/>
</dbReference>
<dbReference type="SUPFAM" id="SSF55961">
    <property type="entry name" value="Bet v1-like"/>
    <property type="match status" value="1"/>
</dbReference>
<organism evidence="1 2">
    <name type="scientific">Massilia arenae</name>
    <dbReference type="NCBI Taxonomy" id="2603288"/>
    <lineage>
        <taxon>Bacteria</taxon>
        <taxon>Pseudomonadati</taxon>
        <taxon>Pseudomonadota</taxon>
        <taxon>Betaproteobacteria</taxon>
        <taxon>Burkholderiales</taxon>
        <taxon>Oxalobacteraceae</taxon>
        <taxon>Telluria group</taxon>
        <taxon>Massilia</taxon>
    </lineage>
</organism>
<dbReference type="InterPro" id="IPR023393">
    <property type="entry name" value="START-like_dom_sf"/>
</dbReference>
<evidence type="ECO:0000313" key="1">
    <source>
        <dbReference type="EMBL" id="TXG02347.1"/>
    </source>
</evidence>